<keyword evidence="1" id="KW-0812">Transmembrane</keyword>
<dbReference type="EMBL" id="HBIV01033168">
    <property type="protein sequence ID" value="CAE0671985.1"/>
    <property type="molecule type" value="Transcribed_RNA"/>
</dbReference>
<accession>A0A7S4DUU2</accession>
<proteinExistence type="predicted"/>
<keyword evidence="1" id="KW-0472">Membrane</keyword>
<feature type="transmembrane region" description="Helical" evidence="1">
    <location>
        <begin position="145"/>
        <end position="163"/>
    </location>
</feature>
<sequence>MGAIADQKELAEIKTEKHSLLPKGNGNGSSNKDRPGTIAWHLNLVMLMANMPMALVWWPDIAQSINYIVFRDASLVDDPVLTSVFQFYCPFVVGSIGLHYLLLRLNQGRAYQIVSPIFILQALVVCCAYYFVITTVTFSHPGYDMLAVVYSVGYALLGLFSCFPRSCSCS</sequence>
<feature type="transmembrane region" description="Helical" evidence="1">
    <location>
        <begin position="79"/>
        <end position="101"/>
    </location>
</feature>
<dbReference type="AlphaFoldDB" id="A0A7S4DUU2"/>
<name>A0A7S4DUU2_9EUKA</name>
<gene>
    <name evidence="2" type="ORF">LGLO00237_LOCUS23634</name>
</gene>
<protein>
    <submittedName>
        <fullName evidence="2">Uncharacterized protein</fullName>
    </submittedName>
</protein>
<keyword evidence="1" id="KW-1133">Transmembrane helix</keyword>
<evidence type="ECO:0000256" key="1">
    <source>
        <dbReference type="SAM" id="Phobius"/>
    </source>
</evidence>
<feature type="transmembrane region" description="Helical" evidence="1">
    <location>
        <begin position="113"/>
        <end position="133"/>
    </location>
</feature>
<organism evidence="2">
    <name type="scientific">Lotharella globosa</name>
    <dbReference type="NCBI Taxonomy" id="91324"/>
    <lineage>
        <taxon>Eukaryota</taxon>
        <taxon>Sar</taxon>
        <taxon>Rhizaria</taxon>
        <taxon>Cercozoa</taxon>
        <taxon>Chlorarachniophyceae</taxon>
        <taxon>Lotharella</taxon>
    </lineage>
</organism>
<feature type="transmembrane region" description="Helical" evidence="1">
    <location>
        <begin position="38"/>
        <end position="59"/>
    </location>
</feature>
<reference evidence="2" key="1">
    <citation type="submission" date="2021-01" db="EMBL/GenBank/DDBJ databases">
        <authorList>
            <person name="Corre E."/>
            <person name="Pelletier E."/>
            <person name="Niang G."/>
            <person name="Scheremetjew M."/>
            <person name="Finn R."/>
            <person name="Kale V."/>
            <person name="Holt S."/>
            <person name="Cochrane G."/>
            <person name="Meng A."/>
            <person name="Brown T."/>
            <person name="Cohen L."/>
        </authorList>
    </citation>
    <scope>NUCLEOTIDE SEQUENCE</scope>
    <source>
        <strain evidence="2">CCCM811</strain>
    </source>
</reference>
<evidence type="ECO:0000313" key="2">
    <source>
        <dbReference type="EMBL" id="CAE0671985.1"/>
    </source>
</evidence>